<feature type="transmembrane region" description="Helical" evidence="1">
    <location>
        <begin position="20"/>
        <end position="38"/>
    </location>
</feature>
<dbReference type="EC" id="2.7.7.65" evidence="3"/>
<keyword evidence="1" id="KW-0812">Transmembrane</keyword>
<dbReference type="Gene3D" id="3.30.70.270">
    <property type="match status" value="1"/>
</dbReference>
<dbReference type="PANTHER" id="PTHR46663">
    <property type="entry name" value="DIGUANYLATE CYCLASE DGCT-RELATED"/>
    <property type="match status" value="1"/>
</dbReference>
<keyword evidence="3" id="KW-0808">Transferase</keyword>
<dbReference type="GO" id="GO:0052621">
    <property type="term" value="F:diguanylate cyclase activity"/>
    <property type="evidence" value="ECO:0007669"/>
    <property type="project" value="UniProtKB-EC"/>
</dbReference>
<comment type="caution">
    <text evidence="3">The sequence shown here is derived from an EMBL/GenBank/DDBJ whole genome shotgun (WGS) entry which is preliminary data.</text>
</comment>
<proteinExistence type="predicted"/>
<dbReference type="Pfam" id="PF13426">
    <property type="entry name" value="PAS_9"/>
    <property type="match status" value="1"/>
</dbReference>
<dbReference type="PROSITE" id="PS50887">
    <property type="entry name" value="GGDEF"/>
    <property type="match status" value="1"/>
</dbReference>
<name>A0ABW8ICE8_9BACI</name>
<accession>A0ABW8ICE8</accession>
<dbReference type="SUPFAM" id="SSF55785">
    <property type="entry name" value="PYP-like sensor domain (PAS domain)"/>
    <property type="match status" value="1"/>
</dbReference>
<evidence type="ECO:0000313" key="3">
    <source>
        <dbReference type="EMBL" id="MFK2827152.1"/>
    </source>
</evidence>
<dbReference type="Pfam" id="PF00990">
    <property type="entry name" value="GGDEF"/>
    <property type="match status" value="1"/>
</dbReference>
<dbReference type="InterPro" id="IPR052163">
    <property type="entry name" value="DGC-Regulatory_Protein"/>
</dbReference>
<keyword evidence="3" id="KW-0548">Nucleotidyltransferase</keyword>
<dbReference type="CDD" id="cd00130">
    <property type="entry name" value="PAS"/>
    <property type="match status" value="1"/>
</dbReference>
<evidence type="ECO:0000259" key="2">
    <source>
        <dbReference type="PROSITE" id="PS50887"/>
    </source>
</evidence>
<dbReference type="InterPro" id="IPR029787">
    <property type="entry name" value="Nucleotide_cyclase"/>
</dbReference>
<dbReference type="RefSeq" id="WP_404319154.1">
    <property type="nucleotide sequence ID" value="NZ_JAUIYO010000023.1"/>
</dbReference>
<dbReference type="SUPFAM" id="SSF55073">
    <property type="entry name" value="Nucleotide cyclase"/>
    <property type="match status" value="1"/>
</dbReference>
<dbReference type="EMBL" id="JAUIYO010000023">
    <property type="protein sequence ID" value="MFK2827152.1"/>
    <property type="molecule type" value="Genomic_DNA"/>
</dbReference>
<dbReference type="NCBIfam" id="TIGR00254">
    <property type="entry name" value="GGDEF"/>
    <property type="match status" value="1"/>
</dbReference>
<dbReference type="NCBIfam" id="TIGR00229">
    <property type="entry name" value="sensory_box"/>
    <property type="match status" value="1"/>
</dbReference>
<dbReference type="Gene3D" id="3.30.450.20">
    <property type="entry name" value="PAS domain"/>
    <property type="match status" value="1"/>
</dbReference>
<dbReference type="CDD" id="cd01949">
    <property type="entry name" value="GGDEF"/>
    <property type="match status" value="1"/>
</dbReference>
<dbReference type="SMART" id="SM00267">
    <property type="entry name" value="GGDEF"/>
    <property type="match status" value="1"/>
</dbReference>
<keyword evidence="1" id="KW-0472">Membrane</keyword>
<evidence type="ECO:0000313" key="4">
    <source>
        <dbReference type="Proteomes" id="UP001619911"/>
    </source>
</evidence>
<dbReference type="InterPro" id="IPR035965">
    <property type="entry name" value="PAS-like_dom_sf"/>
</dbReference>
<feature type="domain" description="GGDEF" evidence="2">
    <location>
        <begin position="240"/>
        <end position="372"/>
    </location>
</feature>
<dbReference type="InterPro" id="IPR000160">
    <property type="entry name" value="GGDEF_dom"/>
</dbReference>
<dbReference type="Proteomes" id="UP001619911">
    <property type="component" value="Unassembled WGS sequence"/>
</dbReference>
<reference evidence="3 4" key="1">
    <citation type="submission" date="2023-07" db="EMBL/GenBank/DDBJ databases">
        <title>Bacillus lucianemedeirus sp. nov, a new species isolated from an immunobiological production facility.</title>
        <authorList>
            <person name="Costa L.V."/>
            <person name="Miranda R.V.S.L."/>
            <person name="Brandao M.L.L."/>
            <person name="Reis C.M.F."/>
            <person name="Frazao A.M."/>
            <person name="Cruz F.V."/>
            <person name="Baio P.V.P."/>
            <person name="Veras J.F.C."/>
            <person name="Ramos J.N."/>
            <person name="Vieira V."/>
        </authorList>
    </citation>
    <scope>NUCLEOTIDE SEQUENCE [LARGE SCALE GENOMIC DNA]</scope>
    <source>
        <strain evidence="3 4">B190/17</strain>
    </source>
</reference>
<keyword evidence="4" id="KW-1185">Reference proteome</keyword>
<evidence type="ECO:0000256" key="1">
    <source>
        <dbReference type="SAM" id="Phobius"/>
    </source>
</evidence>
<sequence length="381" mass="43641">MAAGLPKGEIIFKQMKQISLKMKLILVLITCMAILDIYDEKILGLFRIKEDGFGEFILDTGSSCVQIVLILWVFILGKQAIQRHQEKEEHYRNLIERFPEAIFVHRRGEIIFTNKAGVRLLGANSMNDLLNHNWKNYIHYTPEELNLIKKKLNEDRIINFQIKAKRLDGQLIDLEITSTSIEFEGVSAREFIARDITKRKKQENMIQKLVYQDTLTKLPNRRAFMDKLEQSLILSQKNKTNLAVMFIDLDGFKKVNDNLGHDTGDELLKRVSALLKDCVRNNDFVARLAGDEFTILLPEANKQDSSLIADKIIKKLNVPIYILGEKVQVTSSIGISLYPQNGNDATVLIKKADESMYQAKNNGKNSYEFAEVSTDVSEREM</sequence>
<protein>
    <submittedName>
        <fullName evidence="3">Sensor domain-containing diguanylate cyclase</fullName>
        <ecNumber evidence="3">2.7.7.65</ecNumber>
    </submittedName>
</protein>
<gene>
    <name evidence="3" type="ORF">QYG89_16135</name>
</gene>
<keyword evidence="1" id="KW-1133">Transmembrane helix</keyword>
<dbReference type="InterPro" id="IPR043128">
    <property type="entry name" value="Rev_trsase/Diguanyl_cyclase"/>
</dbReference>
<feature type="transmembrane region" description="Helical" evidence="1">
    <location>
        <begin position="58"/>
        <end position="77"/>
    </location>
</feature>
<organism evidence="3 4">
    <name type="scientific">Bacillus lumedeiriae</name>
    <dbReference type="NCBI Taxonomy" id="3058829"/>
    <lineage>
        <taxon>Bacteria</taxon>
        <taxon>Bacillati</taxon>
        <taxon>Bacillota</taxon>
        <taxon>Bacilli</taxon>
        <taxon>Bacillales</taxon>
        <taxon>Bacillaceae</taxon>
        <taxon>Bacillus</taxon>
    </lineage>
</organism>
<dbReference type="InterPro" id="IPR000014">
    <property type="entry name" value="PAS"/>
</dbReference>
<dbReference type="PANTHER" id="PTHR46663:SF2">
    <property type="entry name" value="GGDEF DOMAIN-CONTAINING PROTEIN"/>
    <property type="match status" value="1"/>
</dbReference>